<comment type="subcellular location">
    <subcellularLocation>
        <location evidence="1">Cell membrane</location>
        <topology evidence="1">Multi-pass membrane protein</topology>
    </subcellularLocation>
</comment>
<feature type="transmembrane region" description="Helical" evidence="6">
    <location>
        <begin position="174"/>
        <end position="193"/>
    </location>
</feature>
<keyword evidence="8" id="KW-1185">Reference proteome</keyword>
<accession>A0A1M6C5S7</accession>
<feature type="transmembrane region" description="Helical" evidence="6">
    <location>
        <begin position="128"/>
        <end position="145"/>
    </location>
</feature>
<evidence type="ECO:0000256" key="2">
    <source>
        <dbReference type="ARBA" id="ARBA00022475"/>
    </source>
</evidence>
<dbReference type="InterPro" id="IPR051679">
    <property type="entry name" value="DASS-Related_Transporters"/>
</dbReference>
<dbReference type="Pfam" id="PF03606">
    <property type="entry name" value="DcuC"/>
    <property type="match status" value="1"/>
</dbReference>
<feature type="transmembrane region" description="Helical" evidence="6">
    <location>
        <begin position="368"/>
        <end position="388"/>
    </location>
</feature>
<dbReference type="EMBL" id="FQZL01000005">
    <property type="protein sequence ID" value="SHI56104.1"/>
    <property type="molecule type" value="Genomic_DNA"/>
</dbReference>
<gene>
    <name evidence="7" type="ORF">SAMN02745751_00584</name>
</gene>
<dbReference type="AlphaFoldDB" id="A0A1M6C5S7"/>
<sequence length="480" mass="51327">MNSDSVKKESNEMSGKKTIRLPHVYILLMIVMLIVVALSWVVPSGEFARVPGPGGKPVVDPDNFSYVTEGVKSISLMDFFSAIHLGITNASHIIVLLLMAVGAIYLVEKSGAITAGIHRLLEVSGGKEVFIIGVLTFIFALLGAIGMGEGGLAFIPLAVSMVTALGFDKITGFATAGAGMAVGFASGVLNFYTTGVSQSIVGLPIYSGIGFRTAALAVFYLITMIYITRYARKIKDDPDKSVMAEEYKQQLKEAKEAGEREVVELTFRRKIALASLAFVFVFQAYGAIKLGWGLPQLSALYIIFAIFVAVVTKMNPSQACNDFAYGASRVLPAALAIGIAASVMVLMSQARIVDTAIHGLAGGLESKGSFVALVLIYLSVIAFNFFVVSGSGKAVIMMPLLGPLGQILHVNQQVMVLVYQYGDGFTNYIWPTSGALMAALALVNVDYMAWIRYSWKLFVILSTVAFGLIMVANNIGLGPF</sequence>
<evidence type="ECO:0000313" key="8">
    <source>
        <dbReference type="Proteomes" id="UP000184052"/>
    </source>
</evidence>
<feature type="transmembrane region" description="Helical" evidence="6">
    <location>
        <begin position="323"/>
        <end position="348"/>
    </location>
</feature>
<feature type="transmembrane region" description="Helical" evidence="6">
    <location>
        <begin position="428"/>
        <end position="445"/>
    </location>
</feature>
<evidence type="ECO:0000256" key="5">
    <source>
        <dbReference type="ARBA" id="ARBA00023136"/>
    </source>
</evidence>
<feature type="transmembrane region" description="Helical" evidence="6">
    <location>
        <begin position="294"/>
        <end position="311"/>
    </location>
</feature>
<keyword evidence="3 6" id="KW-0812">Transmembrane</keyword>
<protein>
    <submittedName>
        <fullName evidence="7">Uncharacterized membrane protein YfcC, ion transporter superfamily</fullName>
    </submittedName>
</protein>
<evidence type="ECO:0000256" key="4">
    <source>
        <dbReference type="ARBA" id="ARBA00022989"/>
    </source>
</evidence>
<organism evidence="7 8">
    <name type="scientific">Dethiosulfatibacter aminovorans DSM 17477</name>
    <dbReference type="NCBI Taxonomy" id="1121476"/>
    <lineage>
        <taxon>Bacteria</taxon>
        <taxon>Bacillati</taxon>
        <taxon>Bacillota</taxon>
        <taxon>Tissierellia</taxon>
        <taxon>Dethiosulfatibacter</taxon>
    </lineage>
</organism>
<dbReference type="OrthoDB" id="255482at2"/>
<keyword evidence="2" id="KW-1003">Cell membrane</keyword>
<evidence type="ECO:0000256" key="1">
    <source>
        <dbReference type="ARBA" id="ARBA00004651"/>
    </source>
</evidence>
<evidence type="ECO:0000313" key="7">
    <source>
        <dbReference type="EMBL" id="SHI56104.1"/>
    </source>
</evidence>
<dbReference type="PANTHER" id="PTHR43652">
    <property type="entry name" value="BASIC AMINO ACID ANTIPORTER YFCC-RELATED"/>
    <property type="match status" value="1"/>
</dbReference>
<feature type="transmembrane region" description="Helical" evidence="6">
    <location>
        <begin position="21"/>
        <end position="42"/>
    </location>
</feature>
<reference evidence="7 8" key="1">
    <citation type="submission" date="2016-11" db="EMBL/GenBank/DDBJ databases">
        <authorList>
            <person name="Jaros S."/>
            <person name="Januszkiewicz K."/>
            <person name="Wedrychowicz H."/>
        </authorList>
    </citation>
    <scope>NUCLEOTIDE SEQUENCE [LARGE SCALE GENOMIC DNA]</scope>
    <source>
        <strain evidence="7 8">DSM 17477</strain>
    </source>
</reference>
<keyword evidence="5 6" id="KW-0472">Membrane</keyword>
<dbReference type="GO" id="GO:0005886">
    <property type="term" value="C:plasma membrane"/>
    <property type="evidence" value="ECO:0007669"/>
    <property type="project" value="UniProtKB-SubCell"/>
</dbReference>
<evidence type="ECO:0000256" key="3">
    <source>
        <dbReference type="ARBA" id="ARBA00022692"/>
    </source>
</evidence>
<dbReference type="RefSeq" id="WP_094762665.1">
    <property type="nucleotide sequence ID" value="NZ_FQZL01000005.1"/>
</dbReference>
<feature type="transmembrane region" description="Helical" evidence="6">
    <location>
        <begin position="205"/>
        <end position="227"/>
    </location>
</feature>
<keyword evidence="4 6" id="KW-1133">Transmembrane helix</keyword>
<dbReference type="InterPro" id="IPR018385">
    <property type="entry name" value="C4_dicarb_anaerob_car-like"/>
</dbReference>
<evidence type="ECO:0000256" key="6">
    <source>
        <dbReference type="SAM" id="Phobius"/>
    </source>
</evidence>
<name>A0A1M6C5S7_9FIRM</name>
<dbReference type="Proteomes" id="UP000184052">
    <property type="component" value="Unassembled WGS sequence"/>
</dbReference>
<feature type="transmembrane region" description="Helical" evidence="6">
    <location>
        <begin position="457"/>
        <end position="477"/>
    </location>
</feature>
<proteinExistence type="predicted"/>
<feature type="transmembrane region" description="Helical" evidence="6">
    <location>
        <begin position="271"/>
        <end position="288"/>
    </location>
</feature>
<dbReference type="PANTHER" id="PTHR43652:SF2">
    <property type="entry name" value="BASIC AMINO ACID ANTIPORTER YFCC-RELATED"/>
    <property type="match status" value="1"/>
</dbReference>
<feature type="transmembrane region" description="Helical" evidence="6">
    <location>
        <begin position="82"/>
        <end position="107"/>
    </location>
</feature>